<dbReference type="PROSITE" id="PS50943">
    <property type="entry name" value="HTH_CROC1"/>
    <property type="match status" value="1"/>
</dbReference>
<evidence type="ECO:0000313" key="2">
    <source>
        <dbReference type="EMBL" id="MBB6229271.1"/>
    </source>
</evidence>
<dbReference type="AlphaFoldDB" id="A0A841LC46"/>
<dbReference type="GO" id="GO:0003677">
    <property type="term" value="F:DNA binding"/>
    <property type="evidence" value="ECO:0007669"/>
    <property type="project" value="InterPro"/>
</dbReference>
<dbReference type="Gene3D" id="1.10.260.40">
    <property type="entry name" value="lambda repressor-like DNA-binding domains"/>
    <property type="match status" value="1"/>
</dbReference>
<organism evidence="2 3">
    <name type="scientific">Polymorphobacter multimanifer</name>
    <dbReference type="NCBI Taxonomy" id="1070431"/>
    <lineage>
        <taxon>Bacteria</taxon>
        <taxon>Pseudomonadati</taxon>
        <taxon>Pseudomonadota</taxon>
        <taxon>Alphaproteobacteria</taxon>
        <taxon>Sphingomonadales</taxon>
        <taxon>Sphingosinicellaceae</taxon>
        <taxon>Polymorphobacter</taxon>
    </lineage>
</organism>
<dbReference type="InterPro" id="IPR001387">
    <property type="entry name" value="Cro/C1-type_HTH"/>
</dbReference>
<gene>
    <name evidence="2" type="ORF">FHS79_003472</name>
</gene>
<dbReference type="EMBL" id="JACIIV010000038">
    <property type="protein sequence ID" value="MBB6229271.1"/>
    <property type="molecule type" value="Genomic_DNA"/>
</dbReference>
<dbReference type="Proteomes" id="UP000538147">
    <property type="component" value="Unassembled WGS sequence"/>
</dbReference>
<dbReference type="PANTHER" id="PTHR35010:SF4">
    <property type="entry name" value="BLL5781 PROTEIN"/>
    <property type="match status" value="1"/>
</dbReference>
<dbReference type="RefSeq" id="WP_184202831.1">
    <property type="nucleotide sequence ID" value="NZ_BMOX01000064.1"/>
</dbReference>
<dbReference type="PANTHER" id="PTHR35010">
    <property type="entry name" value="BLL4672 PROTEIN-RELATED"/>
    <property type="match status" value="1"/>
</dbReference>
<accession>A0A841LC46</accession>
<protein>
    <submittedName>
        <fullName evidence="2">Transcriptional regulator with XRE-family HTH domain</fullName>
    </submittedName>
</protein>
<sequence>MTTSSETVGDLLRGWRQRRRFSQMDLAGDAEISTRHLSFVESGRASPSREMLLRLAEPLAIPLRERNRLLLAGGYAPAHDERPLDAADMVAARAAVEAVLEGHKPFPALAVDHHWNMVAANAALTALLSGVSPRLLVPPVNVLRLSLDPEGLAPLIVNLAEWRHHLLTRLRTEADASGDRALDALLVDLRALPFTAGGKSSRPVNRIAVPLVLSHPKTGETLSLLSTTTVFGTATDITLAELTLECFYPADDATRAILLGRTGEEI</sequence>
<feature type="domain" description="HTH cro/C1-type" evidence="1">
    <location>
        <begin position="12"/>
        <end position="66"/>
    </location>
</feature>
<dbReference type="Gene3D" id="3.30.450.180">
    <property type="match status" value="1"/>
</dbReference>
<dbReference type="SMART" id="SM00530">
    <property type="entry name" value="HTH_XRE"/>
    <property type="match status" value="1"/>
</dbReference>
<evidence type="ECO:0000313" key="3">
    <source>
        <dbReference type="Proteomes" id="UP000538147"/>
    </source>
</evidence>
<dbReference type="CDD" id="cd00093">
    <property type="entry name" value="HTH_XRE"/>
    <property type="match status" value="1"/>
</dbReference>
<proteinExistence type="predicted"/>
<dbReference type="SUPFAM" id="SSF47413">
    <property type="entry name" value="lambda repressor-like DNA-binding domains"/>
    <property type="match status" value="1"/>
</dbReference>
<dbReference type="Pfam" id="PF13560">
    <property type="entry name" value="HTH_31"/>
    <property type="match status" value="1"/>
</dbReference>
<reference evidence="2 3" key="1">
    <citation type="submission" date="2020-08" db="EMBL/GenBank/DDBJ databases">
        <title>Genomic Encyclopedia of Type Strains, Phase IV (KMG-IV): sequencing the most valuable type-strain genomes for metagenomic binning, comparative biology and taxonomic classification.</title>
        <authorList>
            <person name="Goeker M."/>
        </authorList>
    </citation>
    <scope>NUCLEOTIDE SEQUENCE [LARGE SCALE GENOMIC DNA]</scope>
    <source>
        <strain evidence="2 3">DSM 102189</strain>
    </source>
</reference>
<evidence type="ECO:0000259" key="1">
    <source>
        <dbReference type="PROSITE" id="PS50943"/>
    </source>
</evidence>
<dbReference type="InterPro" id="IPR010982">
    <property type="entry name" value="Lambda_DNA-bd_dom_sf"/>
</dbReference>
<comment type="caution">
    <text evidence="2">The sequence shown here is derived from an EMBL/GenBank/DDBJ whole genome shotgun (WGS) entry which is preliminary data.</text>
</comment>
<dbReference type="Pfam" id="PF17765">
    <property type="entry name" value="MLTR_LBD"/>
    <property type="match status" value="1"/>
</dbReference>
<dbReference type="InterPro" id="IPR041413">
    <property type="entry name" value="MLTR_LBD"/>
</dbReference>
<keyword evidence="3" id="KW-1185">Reference proteome</keyword>
<name>A0A841LC46_9SPHN</name>